<dbReference type="Proteomes" id="UP000501785">
    <property type="component" value="Segment"/>
</dbReference>
<evidence type="ECO:0000313" key="1">
    <source>
        <dbReference type="EMBL" id="QIG57720.1"/>
    </source>
</evidence>
<dbReference type="KEGG" id="vg:77925224"/>
<evidence type="ECO:0000313" key="2">
    <source>
        <dbReference type="Proteomes" id="UP000501785"/>
    </source>
</evidence>
<dbReference type="EMBL" id="MN908684">
    <property type="protein sequence ID" value="QIG57720.1"/>
    <property type="molecule type" value="Genomic_DNA"/>
</dbReference>
<keyword evidence="2" id="KW-1185">Reference proteome</keyword>
<proteinExistence type="predicted"/>
<dbReference type="GeneID" id="77925224"/>
<accession>A0A6G6XIY2</accession>
<gene>
    <name evidence="1" type="primary">49</name>
    <name evidence="1" type="ORF">SEA_SHOYA_49</name>
</gene>
<organism evidence="1 2">
    <name type="scientific">Arthrobacter phage Shoya</name>
    <dbReference type="NCBI Taxonomy" id="2704035"/>
    <lineage>
        <taxon>Viruses</taxon>
        <taxon>Duplodnaviria</taxon>
        <taxon>Heunggongvirae</taxon>
        <taxon>Uroviricota</taxon>
        <taxon>Caudoviricetes</taxon>
        <taxon>Shoyavirus</taxon>
        <taxon>Shoyavirus shoya</taxon>
    </lineage>
</organism>
<reference evidence="1 2" key="1">
    <citation type="submission" date="2020-01" db="EMBL/GenBank/DDBJ databases">
        <authorList>
            <person name="Burbank J.R."/>
            <person name="Falkowski A.F."/>
            <person name="Granberg A.K."/>
            <person name="Hofbauer A.R."/>
            <person name="Heubel C."/>
            <person name="Larson S.M."/>
            <person name="Streitz R.J."/>
            <person name="Zoubek K.J."/>
            <person name="Bonilla J.A."/>
            <person name="Klyczek K."/>
            <person name="Garlena R.A."/>
            <person name="Russell D.A."/>
            <person name="Pope W.H."/>
            <person name="Jacobs-Sera D."/>
            <person name="Hatfull G.F."/>
        </authorList>
    </citation>
    <scope>NUCLEOTIDE SEQUENCE [LARGE SCALE GENOMIC DNA]</scope>
</reference>
<protein>
    <submittedName>
        <fullName evidence="1">Uncharacterized protein</fullName>
    </submittedName>
</protein>
<sequence length="59" mass="6919">MTWIFGRQHTPIELPDTPRISRTDANIMHEAGYTLKEWEALTDQERADIRWNFKMGATA</sequence>
<dbReference type="RefSeq" id="YP_010649669.1">
    <property type="nucleotide sequence ID" value="NC_070771.1"/>
</dbReference>
<name>A0A6G6XIY2_9CAUD</name>